<dbReference type="Proteomes" id="UP000468581">
    <property type="component" value="Unassembled WGS sequence"/>
</dbReference>
<dbReference type="GO" id="GO:0016747">
    <property type="term" value="F:acyltransferase activity, transferring groups other than amino-acyl groups"/>
    <property type="evidence" value="ECO:0007669"/>
    <property type="project" value="InterPro"/>
</dbReference>
<name>A0A6P0UIV5_9FLAO</name>
<evidence type="ECO:0000256" key="1">
    <source>
        <dbReference type="ARBA" id="ARBA00022679"/>
    </source>
</evidence>
<sequence length="172" mass="19784">MNIEIRKANPNDATLIALLGQVTFDDTFGDLFRDRQDVLDYMDRTFSVPKIRSSLQKDNNVFWIAFANELPVGYAKLKKISPLEGDADIKSAQLQKIYVLKDYLALKIGSKLQQEAIREAANSGADILWLSVLHTNNRAIHFYNKHKFVEKGKHHFTIGKEDFEFNIMMLHL</sequence>
<dbReference type="PROSITE" id="PS51186">
    <property type="entry name" value="GNAT"/>
    <property type="match status" value="1"/>
</dbReference>
<dbReference type="AlphaFoldDB" id="A0A6P0UIV5"/>
<dbReference type="Pfam" id="PF00583">
    <property type="entry name" value="Acetyltransf_1"/>
    <property type="match status" value="1"/>
</dbReference>
<keyword evidence="1 4" id="KW-0808">Transferase</keyword>
<accession>A0A6P0UIV5</accession>
<proteinExistence type="predicted"/>
<dbReference type="SUPFAM" id="SSF55729">
    <property type="entry name" value="Acyl-CoA N-acyltransferases (Nat)"/>
    <property type="match status" value="1"/>
</dbReference>
<dbReference type="RefSeq" id="WP_163605923.1">
    <property type="nucleotide sequence ID" value="NZ_JAABOO010000001.1"/>
</dbReference>
<organism evidence="4 5">
    <name type="scientific">Leptobacterium flavescens</name>
    <dbReference type="NCBI Taxonomy" id="472055"/>
    <lineage>
        <taxon>Bacteria</taxon>
        <taxon>Pseudomonadati</taxon>
        <taxon>Bacteroidota</taxon>
        <taxon>Flavobacteriia</taxon>
        <taxon>Flavobacteriales</taxon>
        <taxon>Flavobacteriaceae</taxon>
        <taxon>Leptobacterium</taxon>
    </lineage>
</organism>
<keyword evidence="2" id="KW-0012">Acyltransferase</keyword>
<dbReference type="EMBL" id="JAABOO010000001">
    <property type="protein sequence ID" value="NER12917.1"/>
    <property type="molecule type" value="Genomic_DNA"/>
</dbReference>
<dbReference type="InterPro" id="IPR050832">
    <property type="entry name" value="Bact_Acetyltransf"/>
</dbReference>
<protein>
    <submittedName>
        <fullName evidence="4">GNAT family N-acetyltransferase</fullName>
    </submittedName>
</protein>
<feature type="domain" description="N-acetyltransferase" evidence="3">
    <location>
        <begin position="3"/>
        <end position="172"/>
    </location>
</feature>
<evidence type="ECO:0000259" key="3">
    <source>
        <dbReference type="PROSITE" id="PS51186"/>
    </source>
</evidence>
<dbReference type="InterPro" id="IPR016181">
    <property type="entry name" value="Acyl_CoA_acyltransferase"/>
</dbReference>
<gene>
    <name evidence="4" type="ORF">GWK08_05670</name>
</gene>
<evidence type="ECO:0000256" key="2">
    <source>
        <dbReference type="ARBA" id="ARBA00023315"/>
    </source>
</evidence>
<reference evidence="4 5" key="1">
    <citation type="submission" date="2020-01" db="EMBL/GenBank/DDBJ databases">
        <title>Leptobacterium flavescens.</title>
        <authorList>
            <person name="Wang G."/>
        </authorList>
    </citation>
    <scope>NUCLEOTIDE SEQUENCE [LARGE SCALE GENOMIC DNA]</scope>
    <source>
        <strain evidence="4 5">KCTC 22160</strain>
    </source>
</reference>
<dbReference type="Gene3D" id="3.40.630.30">
    <property type="match status" value="1"/>
</dbReference>
<dbReference type="PANTHER" id="PTHR43877">
    <property type="entry name" value="AMINOALKYLPHOSPHONATE N-ACETYLTRANSFERASE-RELATED-RELATED"/>
    <property type="match status" value="1"/>
</dbReference>
<dbReference type="CDD" id="cd04301">
    <property type="entry name" value="NAT_SF"/>
    <property type="match status" value="1"/>
</dbReference>
<evidence type="ECO:0000313" key="5">
    <source>
        <dbReference type="Proteomes" id="UP000468581"/>
    </source>
</evidence>
<keyword evidence="5" id="KW-1185">Reference proteome</keyword>
<comment type="caution">
    <text evidence="4">The sequence shown here is derived from an EMBL/GenBank/DDBJ whole genome shotgun (WGS) entry which is preliminary data.</text>
</comment>
<dbReference type="InterPro" id="IPR000182">
    <property type="entry name" value="GNAT_dom"/>
</dbReference>
<evidence type="ECO:0000313" key="4">
    <source>
        <dbReference type="EMBL" id="NER12917.1"/>
    </source>
</evidence>